<evidence type="ECO:0000256" key="1">
    <source>
        <dbReference type="ARBA" id="ARBA00004123"/>
    </source>
</evidence>
<accession>A0ABM0JTH4</accession>
<protein>
    <submittedName>
        <fullName evidence="5">Uncharacterized protein LOC101852861</fullName>
    </submittedName>
</protein>
<dbReference type="CDD" id="cd04479">
    <property type="entry name" value="RPA3"/>
    <property type="match status" value="1"/>
</dbReference>
<evidence type="ECO:0000256" key="3">
    <source>
        <dbReference type="ARBA" id="ARBA00023242"/>
    </source>
</evidence>
<dbReference type="Pfam" id="PF08661">
    <property type="entry name" value="Rep_fac-A_3"/>
    <property type="match status" value="1"/>
</dbReference>
<dbReference type="SUPFAM" id="SSF50249">
    <property type="entry name" value="Nucleic acid-binding proteins"/>
    <property type="match status" value="1"/>
</dbReference>
<dbReference type="GeneID" id="101852861"/>
<evidence type="ECO:0000313" key="5">
    <source>
        <dbReference type="RefSeq" id="XP_005101099.1"/>
    </source>
</evidence>
<dbReference type="InterPro" id="IPR013970">
    <property type="entry name" value="Rfa2"/>
</dbReference>
<comment type="similarity">
    <text evidence="2">Belongs to the replication factor A protein 3 family.</text>
</comment>
<evidence type="ECO:0000256" key="2">
    <source>
        <dbReference type="ARBA" id="ARBA00009761"/>
    </source>
</evidence>
<dbReference type="InterPro" id="IPR012340">
    <property type="entry name" value="NA-bd_OB-fold"/>
</dbReference>
<dbReference type="Proteomes" id="UP000694888">
    <property type="component" value="Unplaced"/>
</dbReference>
<dbReference type="RefSeq" id="XP_005101099.1">
    <property type="nucleotide sequence ID" value="XM_005101042.1"/>
</dbReference>
<organism evidence="4 5">
    <name type="scientific">Aplysia californica</name>
    <name type="common">California sea hare</name>
    <dbReference type="NCBI Taxonomy" id="6500"/>
    <lineage>
        <taxon>Eukaryota</taxon>
        <taxon>Metazoa</taxon>
        <taxon>Spiralia</taxon>
        <taxon>Lophotrochozoa</taxon>
        <taxon>Mollusca</taxon>
        <taxon>Gastropoda</taxon>
        <taxon>Heterobranchia</taxon>
        <taxon>Euthyneura</taxon>
        <taxon>Tectipleura</taxon>
        <taxon>Aplysiida</taxon>
        <taxon>Aplysioidea</taxon>
        <taxon>Aplysiidae</taxon>
        <taxon>Aplysia</taxon>
    </lineage>
</organism>
<dbReference type="PANTHER" id="PTHR15114">
    <property type="entry name" value="REPLICATION PROTEIN A3"/>
    <property type="match status" value="1"/>
</dbReference>
<reference evidence="5" key="1">
    <citation type="submission" date="2025-08" db="UniProtKB">
        <authorList>
            <consortium name="RefSeq"/>
        </authorList>
    </citation>
    <scope>IDENTIFICATION</scope>
</reference>
<dbReference type="Gene3D" id="2.40.50.140">
    <property type="entry name" value="Nucleic acid-binding proteins"/>
    <property type="match status" value="1"/>
</dbReference>
<keyword evidence="3" id="KW-0539">Nucleus</keyword>
<proteinExistence type="inferred from homology"/>
<keyword evidence="4" id="KW-1185">Reference proteome</keyword>
<comment type="subcellular location">
    <subcellularLocation>
        <location evidence="1">Nucleus</location>
    </subcellularLocation>
</comment>
<name>A0ABM0JTH4_APLCA</name>
<gene>
    <name evidence="5" type="primary">LOC101852861</name>
</gene>
<dbReference type="PANTHER" id="PTHR15114:SF1">
    <property type="entry name" value="REPLICATION PROTEIN A 14 KDA SUBUNIT"/>
    <property type="match status" value="1"/>
</dbReference>
<sequence>MSIDDHTKPRVNGSLLPNFHGKQVCLLGVAKDVDSGGNFFTLTTCDNQDIRIQMQEPLRERVSGLTEVTGTVRSKTSLEAENVVVFSEEASANFDASLYQKAIEVSQRHPNFYIQSGHIED</sequence>
<evidence type="ECO:0000313" key="4">
    <source>
        <dbReference type="Proteomes" id="UP000694888"/>
    </source>
</evidence>